<comment type="caution">
    <text evidence="1">The sequence shown here is derived from an EMBL/GenBank/DDBJ whole genome shotgun (WGS) entry which is preliminary data.</text>
</comment>
<keyword evidence="2" id="KW-1185">Reference proteome</keyword>
<evidence type="ECO:0000313" key="2">
    <source>
        <dbReference type="Proteomes" id="UP000094569"/>
    </source>
</evidence>
<organism evidence="1 2">
    <name type="scientific">Aspergillus cristatus</name>
    <name type="common">Chinese Fuzhuan brick tea-fermentation fungus</name>
    <name type="synonym">Eurotium cristatum</name>
    <dbReference type="NCBI Taxonomy" id="573508"/>
    <lineage>
        <taxon>Eukaryota</taxon>
        <taxon>Fungi</taxon>
        <taxon>Dikarya</taxon>
        <taxon>Ascomycota</taxon>
        <taxon>Pezizomycotina</taxon>
        <taxon>Eurotiomycetes</taxon>
        <taxon>Eurotiomycetidae</taxon>
        <taxon>Eurotiales</taxon>
        <taxon>Aspergillaceae</taxon>
        <taxon>Aspergillus</taxon>
        <taxon>Aspergillus subgen. Aspergillus</taxon>
    </lineage>
</organism>
<reference evidence="1 2" key="1">
    <citation type="journal article" date="2016" name="BMC Genomics">
        <title>Comparative genomic and transcriptomic analyses of the Fuzhuan brick tea-fermentation fungus Aspergillus cristatus.</title>
        <authorList>
            <person name="Ge Y."/>
            <person name="Wang Y."/>
            <person name="Liu Y."/>
            <person name="Tan Y."/>
            <person name="Ren X."/>
            <person name="Zhang X."/>
            <person name="Hyde K.D."/>
            <person name="Liu Y."/>
            <person name="Liu Z."/>
        </authorList>
    </citation>
    <scope>NUCLEOTIDE SEQUENCE [LARGE SCALE GENOMIC DNA]</scope>
    <source>
        <strain evidence="1 2">GZAAS20.1005</strain>
    </source>
</reference>
<protein>
    <submittedName>
        <fullName evidence="1">Uncharacterized protein</fullName>
    </submittedName>
</protein>
<dbReference type="OrthoDB" id="4185642at2759"/>
<dbReference type="EMBL" id="JXNT01000003">
    <property type="protein sequence ID" value="ODM21184.1"/>
    <property type="molecule type" value="Genomic_DNA"/>
</dbReference>
<dbReference type="AlphaFoldDB" id="A0A1E3BJQ7"/>
<sequence length="71" mass="8244">MMISTGDSGEEDRVLWVGFDSSQTLPEGTLTERQEKWIKRDIDLMEDFVGAMAKDHEEDRLNLAYSCYYGY</sequence>
<accession>A0A1E3BJQ7</accession>
<gene>
    <name evidence="1" type="ORF">SI65_04237</name>
</gene>
<dbReference type="STRING" id="573508.A0A1E3BJQ7"/>
<name>A0A1E3BJQ7_ASPCR</name>
<dbReference type="VEuPathDB" id="FungiDB:SI65_04237"/>
<proteinExistence type="predicted"/>
<dbReference type="Proteomes" id="UP000094569">
    <property type="component" value="Unassembled WGS sequence"/>
</dbReference>
<evidence type="ECO:0000313" key="1">
    <source>
        <dbReference type="EMBL" id="ODM21184.1"/>
    </source>
</evidence>